<feature type="transmembrane region" description="Helical" evidence="1">
    <location>
        <begin position="40"/>
        <end position="56"/>
    </location>
</feature>
<feature type="transmembrane region" description="Helical" evidence="1">
    <location>
        <begin position="340"/>
        <end position="360"/>
    </location>
</feature>
<reference evidence="2" key="1">
    <citation type="journal article" date="2017" name="PLoS ONE">
        <title>Genetic diversity of the O antigens of Proteus species and the development of a suspension array for molecular serotyping.</title>
        <authorList>
            <person name="Yu X."/>
            <person name="Torzewska A."/>
            <person name="Zhang X."/>
            <person name="Yin Z."/>
            <person name="Drzewiecka D."/>
            <person name="Cao H."/>
            <person name="Liu B."/>
            <person name="Knirel Y.A."/>
            <person name="Rozalski A."/>
            <person name="Wang L."/>
        </authorList>
    </citation>
    <scope>NUCLEOTIDE SEQUENCE</scope>
    <source>
        <strain evidence="2">TG155</strain>
    </source>
</reference>
<protein>
    <submittedName>
        <fullName evidence="2">Wzy</fullName>
    </submittedName>
</protein>
<keyword evidence="1" id="KW-0812">Transmembrane</keyword>
<sequence>MITSNIEEYASITLTVSCIVLMILSIVVSYYKNKDIFSPVKLYIFFNIFFYLNIYFSDYSLIILFTYFIQCLIIFLCALVEPYSINIQNEKLNIKLSQPITIIWLLSSISIINQIVVIIDMGGIFNYIGNIALRVQYFKGKGYILVLNNLISIMNITYFALLLNSKNSTRKHWLFFFIHFTIFVLMALISGSRSFLLMTILIEIAIFHYLHKRINLIKIMPFFLGIIFLIALLGGVRNSFDTSGKEIKIKGDNIELNSKHFEYGLIPLDIVYHSNDKELQYGKTYLSLITNFIPRAIYPDKLDSGGVVFTKIYTGDEWEGRSNLSTGAITEAIINFGPSLGLLIGLSNLLLFYLLGLYLYKTIINNKNKNLSYFKIIIYLYFILAFSRYSYSEFSYTFYTLILYVLIPLAIVNLYIKYTSKKNKTS</sequence>
<evidence type="ECO:0000256" key="1">
    <source>
        <dbReference type="SAM" id="Phobius"/>
    </source>
</evidence>
<feature type="transmembrane region" description="Helical" evidence="1">
    <location>
        <begin position="12"/>
        <end position="31"/>
    </location>
</feature>
<feature type="transmembrane region" description="Helical" evidence="1">
    <location>
        <begin position="62"/>
        <end position="80"/>
    </location>
</feature>
<keyword evidence="1" id="KW-1133">Transmembrane helix</keyword>
<proteinExistence type="predicted"/>
<feature type="transmembrane region" description="Helical" evidence="1">
    <location>
        <begin position="372"/>
        <end position="390"/>
    </location>
</feature>
<keyword evidence="1" id="KW-0472">Membrane</keyword>
<accession>A0A385JNG8</accession>
<organism evidence="2">
    <name type="scientific">Proteus vulgaris</name>
    <dbReference type="NCBI Taxonomy" id="585"/>
    <lineage>
        <taxon>Bacteria</taxon>
        <taxon>Pseudomonadati</taxon>
        <taxon>Pseudomonadota</taxon>
        <taxon>Gammaproteobacteria</taxon>
        <taxon>Enterobacterales</taxon>
        <taxon>Morganellaceae</taxon>
        <taxon>Proteus</taxon>
    </lineage>
</organism>
<dbReference type="AlphaFoldDB" id="A0A385JNG8"/>
<feature type="transmembrane region" description="Helical" evidence="1">
    <location>
        <begin position="101"/>
        <end position="128"/>
    </location>
</feature>
<dbReference type="EMBL" id="KY710723">
    <property type="protein sequence ID" value="AXY99885.1"/>
    <property type="molecule type" value="Genomic_DNA"/>
</dbReference>
<feature type="transmembrane region" description="Helical" evidence="1">
    <location>
        <begin position="222"/>
        <end position="240"/>
    </location>
</feature>
<name>A0A385JNG8_PROVU</name>
<dbReference type="NCBIfam" id="TIGR04370">
    <property type="entry name" value="glyco_rpt_poly"/>
    <property type="match status" value="1"/>
</dbReference>
<evidence type="ECO:0000313" key="2">
    <source>
        <dbReference type="EMBL" id="AXY99885.1"/>
    </source>
</evidence>
<feature type="transmembrane region" description="Helical" evidence="1">
    <location>
        <begin position="173"/>
        <end position="189"/>
    </location>
</feature>
<feature type="transmembrane region" description="Helical" evidence="1">
    <location>
        <begin position="396"/>
        <end position="416"/>
    </location>
</feature>
<feature type="transmembrane region" description="Helical" evidence="1">
    <location>
        <begin position="140"/>
        <end position="161"/>
    </location>
</feature>